<organism evidence="2 3">
    <name type="scientific">Polaromonas vacuolata</name>
    <dbReference type="NCBI Taxonomy" id="37448"/>
    <lineage>
        <taxon>Bacteria</taxon>
        <taxon>Pseudomonadati</taxon>
        <taxon>Pseudomonadota</taxon>
        <taxon>Betaproteobacteria</taxon>
        <taxon>Burkholderiales</taxon>
        <taxon>Comamonadaceae</taxon>
        <taxon>Polaromonas</taxon>
    </lineage>
</organism>
<dbReference type="RefSeq" id="WP_168922757.1">
    <property type="nucleotide sequence ID" value="NZ_CP051461.1"/>
</dbReference>
<feature type="region of interest" description="Disordered" evidence="1">
    <location>
        <begin position="1"/>
        <end position="44"/>
    </location>
</feature>
<gene>
    <name evidence="2" type="ORF">HC248_02530</name>
</gene>
<proteinExistence type="predicted"/>
<feature type="compositionally biased region" description="Polar residues" evidence="1">
    <location>
        <begin position="56"/>
        <end position="65"/>
    </location>
</feature>
<keyword evidence="3" id="KW-1185">Reference proteome</keyword>
<evidence type="ECO:0000313" key="3">
    <source>
        <dbReference type="Proteomes" id="UP000502041"/>
    </source>
</evidence>
<protein>
    <submittedName>
        <fullName evidence="2">Uncharacterized protein</fullName>
    </submittedName>
</protein>
<dbReference type="Proteomes" id="UP000502041">
    <property type="component" value="Chromosome"/>
</dbReference>
<feature type="region of interest" description="Disordered" evidence="1">
    <location>
        <begin position="505"/>
        <end position="527"/>
    </location>
</feature>
<accession>A0A6H2HBF8</accession>
<sequence length="668" mass="73607">MNPISGSSTPERKHSNQTQTSTPPESLKDRHESRNDGYGIDVSDLVRPGLSPTLKLDSSVSNGLTDNKHYSQSRKISESLNLSDSEVDKLYSEYNKDTEHKPRDSCCKHIHIGAVVGGFTSLRTFFIVSVSNTLGKLANIGSTIAWHRSTNDVQKALIGLGCIAVVAGTAIKINNGLAVLTTPCAKLPKLLNNILGYSPSITLCILVMRHLDATTKSLTPSAVMFMGVDRILSCVSRDFLTMLTRGAVPSLALIDIETSKALLPESTERQNINRSKATQAAIVYGLIVLAYFLVKNSTNYNELLGTDGKDTNKSGNLKSFENMFLAAGPTLVLRTIVEMLDDVNGGIALAWATYKEKGVTLTRMPVDMEKMKENFNNIANTLHQTFDFSSLRILNSMVALGLETLIPTSDNSRIYKSILQAIWGGWTEFRPNLVENYQKGELKKDITALNQEWRARELTKGSTDKELTTIERNVKLKTAEQRSRRSELKSYPTDLGAGSSIPYLATMPASVPETPVKKTGDEQTESEGAVVQKLDELAKAQAESHRILESLILNSPSPSVSSQGSPDNKNIARDELNSSMFKTTASESALILKRQSIEEQVIQTLIKMVPNTIFKIGNTDYQFKSYDQSTGVITARNANFKRETTRDQVSVRLASNRQNIMRLKIDNS</sequence>
<dbReference type="AlphaFoldDB" id="A0A6H2HBF8"/>
<reference evidence="2 3" key="1">
    <citation type="submission" date="2020-04" db="EMBL/GenBank/DDBJ databases">
        <title>Complete genome of a Psychrophilic, Marine, Gas Vacuolate Bacterium Polaromonas vacuolata KCTC 22033T.</title>
        <authorList>
            <person name="Hwang K."/>
            <person name="Kim K.M."/>
        </authorList>
    </citation>
    <scope>NUCLEOTIDE SEQUENCE [LARGE SCALE GENOMIC DNA]</scope>
    <source>
        <strain evidence="2 3">KCTC 22033</strain>
    </source>
</reference>
<dbReference type="EMBL" id="CP051461">
    <property type="protein sequence ID" value="QJC57209.1"/>
    <property type="molecule type" value="Genomic_DNA"/>
</dbReference>
<feature type="region of interest" description="Disordered" evidence="1">
    <location>
        <begin position="56"/>
        <end position="76"/>
    </location>
</feature>
<evidence type="ECO:0000313" key="2">
    <source>
        <dbReference type="EMBL" id="QJC57209.1"/>
    </source>
</evidence>
<feature type="compositionally biased region" description="Basic and acidic residues" evidence="1">
    <location>
        <begin position="26"/>
        <end position="35"/>
    </location>
</feature>
<dbReference type="KEGG" id="pvac:HC248_02530"/>
<evidence type="ECO:0000256" key="1">
    <source>
        <dbReference type="SAM" id="MobiDB-lite"/>
    </source>
</evidence>
<name>A0A6H2HBF8_9BURK</name>